<evidence type="ECO:0000313" key="2">
    <source>
        <dbReference type="Proteomes" id="UP000324222"/>
    </source>
</evidence>
<proteinExistence type="predicted"/>
<gene>
    <name evidence="1" type="ORF">E2C01_045874</name>
</gene>
<name>A0A5B7G3I5_PORTR</name>
<sequence>MARCNETERNKTNFCISGDVIELGLTGRVTEATDTITNVYDESDFSVYKSVFEYEATFQATIKQVKVAVCTGIE</sequence>
<accession>A0A5B7G3I5</accession>
<evidence type="ECO:0000313" key="1">
    <source>
        <dbReference type="EMBL" id="MPC52015.1"/>
    </source>
</evidence>
<dbReference type="EMBL" id="VSRR010010569">
    <property type="protein sequence ID" value="MPC52015.1"/>
    <property type="molecule type" value="Genomic_DNA"/>
</dbReference>
<keyword evidence="2" id="KW-1185">Reference proteome</keyword>
<comment type="caution">
    <text evidence="1">The sequence shown here is derived from an EMBL/GenBank/DDBJ whole genome shotgun (WGS) entry which is preliminary data.</text>
</comment>
<reference evidence="1 2" key="1">
    <citation type="submission" date="2019-05" db="EMBL/GenBank/DDBJ databases">
        <title>Another draft genome of Portunus trituberculatus and its Hox gene families provides insights of decapod evolution.</title>
        <authorList>
            <person name="Jeong J.-H."/>
            <person name="Song I."/>
            <person name="Kim S."/>
            <person name="Choi T."/>
            <person name="Kim D."/>
            <person name="Ryu S."/>
            <person name="Kim W."/>
        </authorList>
    </citation>
    <scope>NUCLEOTIDE SEQUENCE [LARGE SCALE GENOMIC DNA]</scope>
    <source>
        <tissue evidence="1">Muscle</tissue>
    </source>
</reference>
<dbReference type="AlphaFoldDB" id="A0A5B7G3I5"/>
<protein>
    <submittedName>
        <fullName evidence="1">Uncharacterized protein</fullName>
    </submittedName>
</protein>
<organism evidence="1 2">
    <name type="scientific">Portunus trituberculatus</name>
    <name type="common">Swimming crab</name>
    <name type="synonym">Neptunus trituberculatus</name>
    <dbReference type="NCBI Taxonomy" id="210409"/>
    <lineage>
        <taxon>Eukaryota</taxon>
        <taxon>Metazoa</taxon>
        <taxon>Ecdysozoa</taxon>
        <taxon>Arthropoda</taxon>
        <taxon>Crustacea</taxon>
        <taxon>Multicrustacea</taxon>
        <taxon>Malacostraca</taxon>
        <taxon>Eumalacostraca</taxon>
        <taxon>Eucarida</taxon>
        <taxon>Decapoda</taxon>
        <taxon>Pleocyemata</taxon>
        <taxon>Brachyura</taxon>
        <taxon>Eubrachyura</taxon>
        <taxon>Portunoidea</taxon>
        <taxon>Portunidae</taxon>
        <taxon>Portuninae</taxon>
        <taxon>Portunus</taxon>
    </lineage>
</organism>
<dbReference type="Proteomes" id="UP000324222">
    <property type="component" value="Unassembled WGS sequence"/>
</dbReference>